<dbReference type="Gene3D" id="1.10.238.10">
    <property type="entry name" value="EF-hand"/>
    <property type="match status" value="1"/>
</dbReference>
<evidence type="ECO:0000256" key="3">
    <source>
        <dbReference type="PROSITE-ProRule" id="PRU00221"/>
    </source>
</evidence>
<accession>A0AAN7SC71</accession>
<dbReference type="Gene3D" id="2.130.10.10">
    <property type="entry name" value="YVTN repeat-like/Quinoprotein amine dehydrogenase"/>
    <property type="match status" value="2"/>
</dbReference>
<dbReference type="PROSITE" id="PS00678">
    <property type="entry name" value="WD_REPEATS_1"/>
    <property type="match status" value="1"/>
</dbReference>
<reference evidence="6" key="1">
    <citation type="submission" date="2023-01" db="EMBL/GenBank/DDBJ databases">
        <title>Key to firefly adult light organ development and bioluminescence: homeobox transcription factors regulate luciferase expression and transportation to peroxisome.</title>
        <authorList>
            <person name="Fu X."/>
        </authorList>
    </citation>
    <scope>NUCLEOTIDE SEQUENCE [LARGE SCALE GENOMIC DNA]</scope>
</reference>
<dbReference type="PROSITE" id="PS50082">
    <property type="entry name" value="WD_REPEATS_2"/>
    <property type="match status" value="2"/>
</dbReference>
<name>A0AAN7SC71_9COLE</name>
<evidence type="ECO:0000313" key="5">
    <source>
        <dbReference type="EMBL" id="KAK4884116.1"/>
    </source>
</evidence>
<dbReference type="EMBL" id="JARPUR010000001">
    <property type="protein sequence ID" value="KAK4884116.1"/>
    <property type="molecule type" value="Genomic_DNA"/>
</dbReference>
<proteinExistence type="predicted"/>
<evidence type="ECO:0000313" key="6">
    <source>
        <dbReference type="Proteomes" id="UP001353858"/>
    </source>
</evidence>
<dbReference type="AlphaFoldDB" id="A0AAN7SC71"/>
<protein>
    <recommendedName>
        <fullName evidence="7">WD repeat-containing protein on Y chromosome</fullName>
    </recommendedName>
</protein>
<dbReference type="InterPro" id="IPR051242">
    <property type="entry name" value="WD-EF-hand_domain"/>
</dbReference>
<evidence type="ECO:0000256" key="4">
    <source>
        <dbReference type="SAM" id="MobiDB-lite"/>
    </source>
</evidence>
<evidence type="ECO:0008006" key="7">
    <source>
        <dbReference type="Google" id="ProtNLM"/>
    </source>
</evidence>
<dbReference type="PANTHER" id="PTHR44324:SF3">
    <property type="entry name" value="WD REPEAT-CONTAINING PROTEIN 49-LIKE"/>
    <property type="match status" value="1"/>
</dbReference>
<dbReference type="InterPro" id="IPR001680">
    <property type="entry name" value="WD40_rpt"/>
</dbReference>
<feature type="compositionally biased region" description="Low complexity" evidence="4">
    <location>
        <begin position="653"/>
        <end position="670"/>
    </location>
</feature>
<feature type="repeat" description="WD" evidence="3">
    <location>
        <begin position="371"/>
        <end position="385"/>
    </location>
</feature>
<keyword evidence="6" id="KW-1185">Reference proteome</keyword>
<evidence type="ECO:0000256" key="2">
    <source>
        <dbReference type="ARBA" id="ARBA00022737"/>
    </source>
</evidence>
<keyword evidence="2" id="KW-0677">Repeat</keyword>
<gene>
    <name evidence="5" type="ORF">RN001_000387</name>
</gene>
<evidence type="ECO:0000256" key="1">
    <source>
        <dbReference type="ARBA" id="ARBA00022574"/>
    </source>
</evidence>
<organism evidence="5 6">
    <name type="scientific">Aquatica leii</name>
    <dbReference type="NCBI Taxonomy" id="1421715"/>
    <lineage>
        <taxon>Eukaryota</taxon>
        <taxon>Metazoa</taxon>
        <taxon>Ecdysozoa</taxon>
        <taxon>Arthropoda</taxon>
        <taxon>Hexapoda</taxon>
        <taxon>Insecta</taxon>
        <taxon>Pterygota</taxon>
        <taxon>Neoptera</taxon>
        <taxon>Endopterygota</taxon>
        <taxon>Coleoptera</taxon>
        <taxon>Polyphaga</taxon>
        <taxon>Elateriformia</taxon>
        <taxon>Elateroidea</taxon>
        <taxon>Lampyridae</taxon>
        <taxon>Luciolinae</taxon>
        <taxon>Aquatica</taxon>
    </lineage>
</organism>
<dbReference type="Proteomes" id="UP001353858">
    <property type="component" value="Unassembled WGS sequence"/>
</dbReference>
<dbReference type="InterPro" id="IPR036322">
    <property type="entry name" value="WD40_repeat_dom_sf"/>
</dbReference>
<comment type="caution">
    <text evidence="5">The sequence shown here is derived from an EMBL/GenBank/DDBJ whole genome shotgun (WGS) entry which is preliminary data.</text>
</comment>
<dbReference type="InterPro" id="IPR019775">
    <property type="entry name" value="WD40_repeat_CS"/>
</dbReference>
<feature type="repeat" description="WD" evidence="3">
    <location>
        <begin position="395"/>
        <end position="436"/>
    </location>
</feature>
<sequence>MFKCSSSTSALSNLSLDSISDDDLEPWHGLIQKLSVLHLEPLHAIFKNKSQLRSRRDVSDKGLSKEDFIRAIDEVFGNCKHSLQASLLFARIDQDETNEITWDQFLDFVIEDCTAEAKPSVEFAGVNIFNPPHVKRDTIAKMVLIETEKYFCYAILSKYGHVGLYDGNMNFLTSYRMIMTREDIARKEEERRRRNRWVTDAIFAKDILMLFVATSTRSIAIYDVSGLTHVPLWLILGIPNIIEKLAWFSDYANKHHILFMGDEKGQLTSITFLRFNNELMRKKHNDKLNFYYWIQLHVEKDFVLIKNYGRLHNEGISRMYFCPEKNIISTCSKDSDQSVILKPLNNKMNNYVFKMHRGATCYALSNLLRTLITGSSDGVIRIWNVVVTLKPTALLKSHSSSIVDIQIMETQELFLSCCNNAILKLWSIKDQHCLQSLNIKFPSFQILGKTIEWGCNAIHPGPKREMRKDNDIDDLSLEEVDDVWKRSHIFISCCNHLAEIKFIFHGKTEGSMVVLPPPPLQNSVLVPKHWKISDNIEDIEISSPPHTQGVDDEIISEHLESLKFILEKDILVENNLHSDINYRLACVETQKLKMKPLVAQCAPYLTLNLPVIEEIKLSPNLPLPNSKRMRNLVDKTLRLLSESGTKSHASFEQSSSSRTQSSRSSIITFE</sequence>
<dbReference type="SUPFAM" id="SSF47473">
    <property type="entry name" value="EF-hand"/>
    <property type="match status" value="1"/>
</dbReference>
<dbReference type="InterPro" id="IPR015943">
    <property type="entry name" value="WD40/YVTN_repeat-like_dom_sf"/>
</dbReference>
<keyword evidence="1 3" id="KW-0853">WD repeat</keyword>
<dbReference type="InterPro" id="IPR011992">
    <property type="entry name" value="EF-hand-dom_pair"/>
</dbReference>
<dbReference type="SMART" id="SM00320">
    <property type="entry name" value="WD40"/>
    <property type="match status" value="4"/>
</dbReference>
<dbReference type="SUPFAM" id="SSF50978">
    <property type="entry name" value="WD40 repeat-like"/>
    <property type="match status" value="1"/>
</dbReference>
<feature type="region of interest" description="Disordered" evidence="4">
    <location>
        <begin position="644"/>
        <end position="670"/>
    </location>
</feature>
<dbReference type="PANTHER" id="PTHR44324">
    <property type="entry name" value="WD40 REPEAT DOMAIN 95"/>
    <property type="match status" value="1"/>
</dbReference>
<dbReference type="Pfam" id="PF00400">
    <property type="entry name" value="WD40"/>
    <property type="match status" value="1"/>
</dbReference>